<dbReference type="PANTHER" id="PTHR32063">
    <property type="match status" value="1"/>
</dbReference>
<feature type="transmembrane region" description="Helical" evidence="1">
    <location>
        <begin position="1313"/>
        <end position="1339"/>
    </location>
</feature>
<feature type="transmembrane region" description="Helical" evidence="1">
    <location>
        <begin position="428"/>
        <end position="445"/>
    </location>
</feature>
<proteinExistence type="predicted"/>
<dbReference type="Pfam" id="PF00873">
    <property type="entry name" value="ACR_tran"/>
    <property type="match status" value="4"/>
</dbReference>
<keyword evidence="3" id="KW-1185">Reference proteome</keyword>
<dbReference type="EMBL" id="JAUZVZ010000007">
    <property type="protein sequence ID" value="MDP4535766.1"/>
    <property type="molecule type" value="Genomic_DNA"/>
</dbReference>
<organism evidence="2 3">
    <name type="scientific">Alkalimonas collagenimarina</name>
    <dbReference type="NCBI Taxonomy" id="400390"/>
    <lineage>
        <taxon>Bacteria</taxon>
        <taxon>Pseudomonadati</taxon>
        <taxon>Pseudomonadota</taxon>
        <taxon>Gammaproteobacteria</taxon>
        <taxon>Alkalimonas</taxon>
    </lineage>
</organism>
<feature type="transmembrane region" description="Helical" evidence="1">
    <location>
        <begin position="29"/>
        <end position="50"/>
    </location>
</feature>
<dbReference type="PANTHER" id="PTHR32063:SF19">
    <property type="entry name" value="CATION EFFLUX SYSTEM PROTEIN CUSA"/>
    <property type="match status" value="1"/>
</dbReference>
<dbReference type="Proteomes" id="UP001231616">
    <property type="component" value="Unassembled WGS sequence"/>
</dbReference>
<feature type="transmembrane region" description="Helical" evidence="1">
    <location>
        <begin position="741"/>
        <end position="761"/>
    </location>
</feature>
<accession>A0ABT9GXJ3</accession>
<feature type="transmembrane region" description="Helical" evidence="1">
    <location>
        <begin position="450"/>
        <end position="471"/>
    </location>
</feature>
<gene>
    <name evidence="2" type="ORF">Q3O60_06180</name>
</gene>
<feature type="transmembrane region" description="Helical" evidence="1">
    <location>
        <begin position="665"/>
        <end position="688"/>
    </location>
</feature>
<reference evidence="2 3" key="1">
    <citation type="submission" date="2023-08" db="EMBL/GenBank/DDBJ databases">
        <authorList>
            <person name="Joshi A."/>
            <person name="Thite S."/>
        </authorList>
    </citation>
    <scope>NUCLEOTIDE SEQUENCE [LARGE SCALE GENOMIC DNA]</scope>
    <source>
        <strain evidence="2 3">AC40</strain>
    </source>
</reference>
<dbReference type="Gene3D" id="1.20.1640.10">
    <property type="entry name" value="Multidrug efflux transporter AcrB transmembrane domain"/>
    <property type="match status" value="4"/>
</dbReference>
<dbReference type="Gene3D" id="3.30.70.1320">
    <property type="entry name" value="Multidrug efflux transporter AcrB pore domain like"/>
    <property type="match status" value="2"/>
</dbReference>
<feature type="transmembrane region" description="Helical" evidence="1">
    <location>
        <begin position="604"/>
        <end position="621"/>
    </location>
</feature>
<dbReference type="Gene3D" id="3.30.70.1440">
    <property type="entry name" value="Multidrug efflux transporter AcrB pore domain"/>
    <property type="match status" value="1"/>
</dbReference>
<evidence type="ECO:0000313" key="2">
    <source>
        <dbReference type="EMBL" id="MDP4535766.1"/>
    </source>
</evidence>
<dbReference type="Gene3D" id="3.30.70.1430">
    <property type="entry name" value="Multidrug efflux transporter AcrB pore domain"/>
    <property type="match status" value="2"/>
</dbReference>
<evidence type="ECO:0000256" key="1">
    <source>
        <dbReference type="SAM" id="Phobius"/>
    </source>
</evidence>
<dbReference type="InterPro" id="IPR027463">
    <property type="entry name" value="AcrB_DN_DC_subdom"/>
</dbReference>
<sequence length="1349" mass="149567">MLMTTERVESVRSDHWFDRLMAVCVQQKLLVLLLAAVLLVAGVAYAPFGWKTGMPLQPVAVDAIPNLGENQQIVFTEWPGRSPQDVEDQISYPLGVALMGVPGVKDVRSLSMFGFSSIAVIFDDNVEFYWSRTRLLEKLASLPPAALPDGVQPTLGPDATALGQVYWYTLEGRDPGGNSTGGWDLDELRTIQDWYLRNGLLAAEGISEVASIGGYQREYQIEVDPDLLRIHQVSLTQVTDAVMASNLDVSAGSREINGVEYLIRGVGFVKQLADIEQAVVRLAPDHTPIRVSDVARVQFGPAERRGALDVNGAEAVGGVVTVREGYNPRQAIDNVKARLQEVSRGLPAKAVIDWQQVSPAEVDAFARDWQLPGWQGRDQAVQSEWQSFLRAQSAENWPEWLTISQLTVVPFYDRSELIDETLGTLQDALTQQLLVTVVVVLALLLHIRAALAVSVMLPMAVLLSFIAMKWFSVDANIVALAGIAIAIGTIVDMGIIVSENLLRQRQQQPELKAVDAVMRAGREVGPAILTAISTTVISFLPVFTMTGAEGKLFGPLAYTKTFVLLAAAFLALTVLPVLLCLLFQWRKSDAVRNWQQWLLSSRRWWLLAALLLLCVWLNNSLLWLATLLYGAVLFWSAYQQRLLAAMLKRWPALAKQQQRLQQLRAVLPFSVWRLGHVFLIIVLLLAAISLLSQVWQPLGPMPGALVNWWFVVLLIGGVLGFFLLFLWAYPRLLAACLRFKWVFLCLPLLVVGYGATVWLGAQQTLGWVPTLYSKLGGDAEHVRHSDSWVGLTHRYPGLGREFMPALDEGAFLLMPSLMPHASIGEALAVLQQQDQAIAAIPEVRSVVGKIGRAETALDPAPLGMIETVIQYHSEFKTDQQGRRLYFRYDNRAGEFVRDANDQLIEDPRGRPYRQWRQHIQSPDDIWQEIVRAAQLPGVTSAPKLQPIETRLLMLQTGMRAAMGLKLSAPDLATLDELAVELEQMMRQAPGVQPASVSAERIVGQPYLEIHPDRAAIARYGLSMQQVQQAIATAIGGMDAGRTVEGRERYAITVRYMRERRDSLEQLAEVLIDTPTGYPVPLSQLADIRYQRGPQMIRSENTFLTAYVTFGSVAGWAEVDVVDAVSEYLAAGLDAGDWQLPAGASYSFAGSFENQQRATTTLQWVVPLSLLLIFMLLYLQFQRVSTALMIFSSITVAWSGGFIMLDLFGQPWFLNLDWFDTNMRQLFQLQGYHLSIAVWVGFLALFGIAVDDGVVMATYLKQQFASAKPETRADVRAMVMEAAQKRIRPCLMTSATTMLALLPVLTATGRGADLMIPMAIPTLGGMLFVLLSVFMVPVLYGMVEERRLSS</sequence>
<feature type="transmembrane region" description="Helical" evidence="1">
    <location>
        <begin position="627"/>
        <end position="644"/>
    </location>
</feature>
<dbReference type="InterPro" id="IPR001036">
    <property type="entry name" value="Acrflvin-R"/>
</dbReference>
<feature type="transmembrane region" description="Helical" evidence="1">
    <location>
        <begin position="523"/>
        <end position="542"/>
    </location>
</feature>
<feature type="transmembrane region" description="Helical" evidence="1">
    <location>
        <begin position="1160"/>
        <end position="1178"/>
    </location>
</feature>
<feature type="transmembrane region" description="Helical" evidence="1">
    <location>
        <begin position="477"/>
        <end position="502"/>
    </location>
</feature>
<dbReference type="SUPFAM" id="SSF82714">
    <property type="entry name" value="Multidrug efflux transporter AcrB TolC docking domain, DN and DC subdomains"/>
    <property type="match status" value="2"/>
</dbReference>
<feature type="transmembrane region" description="Helical" evidence="1">
    <location>
        <begin position="562"/>
        <end position="583"/>
    </location>
</feature>
<name>A0ABT9GXJ3_9GAMM</name>
<protein>
    <submittedName>
        <fullName evidence="2">Efflux RND transporter permease subunit</fullName>
    </submittedName>
</protein>
<feature type="transmembrane region" description="Helical" evidence="1">
    <location>
        <begin position="1185"/>
        <end position="1208"/>
    </location>
</feature>
<keyword evidence="1" id="KW-1133">Transmembrane helix</keyword>
<keyword evidence="1" id="KW-0812">Transmembrane</keyword>
<dbReference type="Gene3D" id="3.30.2090.10">
    <property type="entry name" value="Multidrug efflux transporter AcrB TolC docking domain, DN and DC subdomains"/>
    <property type="match status" value="2"/>
</dbReference>
<keyword evidence="1" id="KW-0472">Membrane</keyword>
<feature type="transmembrane region" description="Helical" evidence="1">
    <location>
        <begin position="1289"/>
        <end position="1307"/>
    </location>
</feature>
<dbReference type="SUPFAM" id="SSF82866">
    <property type="entry name" value="Multidrug efflux transporter AcrB transmembrane domain"/>
    <property type="match status" value="2"/>
</dbReference>
<feature type="transmembrane region" description="Helical" evidence="1">
    <location>
        <begin position="708"/>
        <end position="729"/>
    </location>
</feature>
<feature type="transmembrane region" description="Helical" evidence="1">
    <location>
        <begin position="1228"/>
        <end position="1249"/>
    </location>
</feature>
<dbReference type="SUPFAM" id="SSF82693">
    <property type="entry name" value="Multidrug efflux transporter AcrB pore domain, PN1, PN2, PC1 and PC2 subdomains"/>
    <property type="match status" value="2"/>
</dbReference>
<comment type="caution">
    <text evidence="2">The sequence shown here is derived from an EMBL/GenBank/DDBJ whole genome shotgun (WGS) entry which is preliminary data.</text>
</comment>
<evidence type="ECO:0000313" key="3">
    <source>
        <dbReference type="Proteomes" id="UP001231616"/>
    </source>
</evidence>